<dbReference type="InterPro" id="IPR006824">
    <property type="entry name" value="DNA_helicase_Baculovir"/>
</dbReference>
<name>A0A0K0WS84_9BBAC</name>
<evidence type="ECO:0000313" key="1">
    <source>
        <dbReference type="EMBL" id="AKS25419.1"/>
    </source>
</evidence>
<dbReference type="GO" id="GO:0019079">
    <property type="term" value="P:viral genome replication"/>
    <property type="evidence" value="ECO:0007669"/>
    <property type="project" value="InterPro"/>
</dbReference>
<organism evidence="1 2">
    <name type="scientific">Clostera anastomosis granulovirus B</name>
    <dbReference type="NCBI Taxonomy" id="1986290"/>
    <lineage>
        <taxon>Viruses</taxon>
        <taxon>Viruses incertae sedis</taxon>
        <taxon>Naldaviricetes</taxon>
        <taxon>Lefavirales</taxon>
        <taxon>Baculoviridae</taxon>
        <taxon>Betabaculovirus</taxon>
        <taxon>Betabaculovirus alterclanastomosis</taxon>
    </lineage>
</organism>
<keyword evidence="1" id="KW-0347">Helicase</keyword>
<dbReference type="Pfam" id="PF04735">
    <property type="entry name" value="Baculo_helicase"/>
    <property type="match status" value="1"/>
</dbReference>
<keyword evidence="2" id="KW-1185">Reference proteome</keyword>
<dbReference type="Proteomes" id="UP000232791">
    <property type="component" value="Segment"/>
</dbReference>
<gene>
    <name evidence="1" type="ORF">clas76</name>
</gene>
<dbReference type="GO" id="GO:0003678">
    <property type="term" value="F:DNA helicase activity"/>
    <property type="evidence" value="ECO:0007669"/>
    <property type="project" value="InterPro"/>
</dbReference>
<proteinExistence type="predicted"/>
<accession>A0A0K0WS84</accession>
<keyword evidence="1" id="KW-0378">Hydrolase</keyword>
<dbReference type="OrthoDB" id="566at10239"/>
<keyword evidence="1" id="KW-0547">Nucleotide-binding</keyword>
<keyword evidence="1" id="KW-0067">ATP-binding</keyword>
<sequence>MSMNDIMDTYESVTEVNPFSHNRVYFSDGVIKKTRQHQYKNTAFLHKLFSSTTRETPHSWCMLPNYFTTKIIPFIPYCDYESLAINHRSVFEFRTIRNNKVSTPTRVGDYMVWWGVSANLLGWTIYLYINTGYKLVAPIPLCNHKNLGNYNLLSNDNHNIDVACKIFQNDQLLFTNTSSAPSTNVISITVNKSSEPIRIFFGTDYVFTKNTWLDYLVNNDCVKRGTFVSDYSFICNTINFDTLRCVADKCNEKMEMEQFQEAEINDDINEDDGAEAIVNIIDTLSPCSKYEVSMRNTIDECLNVINELMVAKCSPAINTDNILKFYLEHNKYSTLYIVLISVWQYCEATIKMHNQYELEDLLFFTKTLCEKVTDNEAVFIDHLVYFVSEKKAKTFLYSLQFFTTPDNGIENFFDGISAYFALHLAIFKKTGNWQITAMSIKDATDVDVATKSVGFYKKIKINKFDYIFTSIIYENYKNKKDHTVANVYDSCPEVNVSELVFNKTLNFYMTKLGLFDVERKIYKEPCPFVVMSTLKENFIKKNQTYLHKKTFQKLYSCIDLDLVLFKIYHARKFMEDYTALIANINDSKILDSINISVTLHELLNTWRDMINWLLDFSNGTDIVLLVLYLKNHLTQPISNIVSLSLNVDVLGLKAAFICHLLWPNSKVEQFFWALLTNYYHDFEDWMDGTDFLINESVFKNKKKIIEGMIGILRKIEYDETEIESLIKTMIDNVGNADNKKYEANRILKNVGSYYKKYEKLVNEYNVWTDLLIVYRKNESMYNYLTRFYVRIFLKDLPGDILEVMNVVMGFSYFRVFTNFHANNSKALINFCASLAIPFDYEKMCLVLSSKPNCGKSSLWELLSTMVLVYKQDKEHYKHNKNEKDEKVKKYESQLYVMNEAQLITKAYLKGIVDSTKIDQARCNYGIMEKFNSTYKTLICNNDDDKIYVTDGYDRACSNRLGQMYFDHEFNELRPFSGSVYEHYVQKQYCEERDIVTKLAEPVKAFLANVLKYNCDPNDGQLKYKSILQADNSYKYNKKCLYIYNTVLEALLYVMNVRECKTAPEFSEEKLMDLIKCAEKYVPQMLHYKKRNSVSVDGLCAEFKRKYNSSSRFFNADTKMYSGLQIALDERHFNQYPPKFKANVDENV</sequence>
<dbReference type="EMBL" id="KR091910">
    <property type="protein sequence ID" value="AKS25419.1"/>
    <property type="molecule type" value="Genomic_DNA"/>
</dbReference>
<evidence type="ECO:0000313" key="2">
    <source>
        <dbReference type="Proteomes" id="UP000232791"/>
    </source>
</evidence>
<protein>
    <submittedName>
        <fullName evidence="1">Helicase-1</fullName>
    </submittedName>
</protein>
<reference evidence="1 2" key="1">
    <citation type="journal article" date="2015" name="PLoS ONE">
        <title>The Complete Genome of a New Betabaculovirus from Clostera anastomosis.</title>
        <authorList>
            <person name="Yin F."/>
            <person name="Zhu Z."/>
            <person name="Liu X."/>
            <person name="Hou D."/>
            <person name="Wang J."/>
            <person name="Zhang L."/>
            <person name="Wang M."/>
            <person name="Kou Z."/>
            <person name="Wang H."/>
            <person name="Deng F."/>
            <person name="Hu Z."/>
        </authorList>
    </citation>
    <scope>NUCLEOTIDE SEQUENCE [LARGE SCALE GENOMIC DNA]</scope>
    <source>
        <strain evidence="1 2">ClasGV-B</strain>
    </source>
</reference>